<proteinExistence type="predicted"/>
<organism evidence="2 3">
    <name type="scientific">Candidatus Methylomirabilis limnetica</name>
    <dbReference type="NCBI Taxonomy" id="2033718"/>
    <lineage>
        <taxon>Bacteria</taxon>
        <taxon>Candidatus Methylomirabilota</taxon>
        <taxon>Candidatus Methylomirabilia</taxon>
        <taxon>Candidatus Methylomirabilales</taxon>
        <taxon>Candidatus Methylomirabilaceae</taxon>
        <taxon>Candidatus Methylomirabilis</taxon>
    </lineage>
</organism>
<sequence>MRRYLTTGAVISVLLLGSFQAALATDIVDLLFEINTKDGDKAKGEPINFQILKDDTVVVYDSNWIFRNWLFTKDSYYYRRAPWAGAKILIPLTTDDCPKLKLRVEKMGDSGWKATFKVLANEKKFTLLTETPIVLFGESHPVRPEKPLEGQGGAKVTQWNGGSVHIFRFDCPPSEKKVTP</sequence>
<comment type="caution">
    <text evidence="2">The sequence shown here is derived from an EMBL/GenBank/DDBJ whole genome shotgun (WGS) entry which is preliminary data.</text>
</comment>
<dbReference type="Proteomes" id="UP000241436">
    <property type="component" value="Unassembled WGS sequence"/>
</dbReference>
<protein>
    <submittedName>
        <fullName evidence="2">Uncharacterized protein</fullName>
    </submittedName>
</protein>
<accession>A0A2T4TZC4</accession>
<name>A0A2T4TZC4_9BACT</name>
<keyword evidence="3" id="KW-1185">Reference proteome</keyword>
<evidence type="ECO:0000313" key="2">
    <source>
        <dbReference type="EMBL" id="PTL36467.1"/>
    </source>
</evidence>
<feature type="signal peptide" evidence="1">
    <location>
        <begin position="1"/>
        <end position="24"/>
    </location>
</feature>
<evidence type="ECO:0000256" key="1">
    <source>
        <dbReference type="SAM" id="SignalP"/>
    </source>
</evidence>
<dbReference type="EMBL" id="NVQC01000015">
    <property type="protein sequence ID" value="PTL36467.1"/>
    <property type="molecule type" value="Genomic_DNA"/>
</dbReference>
<reference evidence="3" key="2">
    <citation type="journal article" date="2018" name="Environ. Microbiol.">
        <title>Bloom of a denitrifying methanotroph, 'Candidatus Methylomirabilis limnetica', in a deep stratified lake.</title>
        <authorList>
            <person name="Graf J.S."/>
            <person name="Mayr M.J."/>
            <person name="Marchant H.K."/>
            <person name="Tienken D."/>
            <person name="Hach P.F."/>
            <person name="Brand A."/>
            <person name="Schubert C.J."/>
            <person name="Kuypers M.M."/>
            <person name="Milucka J."/>
        </authorList>
    </citation>
    <scope>NUCLEOTIDE SEQUENCE [LARGE SCALE GENOMIC DNA]</scope>
    <source>
        <strain evidence="3">Zug</strain>
    </source>
</reference>
<keyword evidence="1" id="KW-0732">Signal</keyword>
<dbReference type="AlphaFoldDB" id="A0A2T4TZC4"/>
<reference evidence="2 3" key="1">
    <citation type="submission" date="2017-09" db="EMBL/GenBank/DDBJ databases">
        <title>Bloom of a denitrifying methanotroph, Candidatus Methylomirabilis limnetica, in a deep stratified lake.</title>
        <authorList>
            <person name="Graf J.S."/>
            <person name="Marchant H.K."/>
            <person name="Tienken D."/>
            <person name="Hach P.F."/>
            <person name="Brand A."/>
            <person name="Schubert C.J."/>
            <person name="Kuypers M.M."/>
            <person name="Milucka J."/>
        </authorList>
    </citation>
    <scope>NUCLEOTIDE SEQUENCE [LARGE SCALE GENOMIC DNA]</scope>
    <source>
        <strain evidence="2 3">Zug</strain>
    </source>
</reference>
<gene>
    <name evidence="2" type="ORF">CLG94_03660</name>
</gene>
<evidence type="ECO:0000313" key="3">
    <source>
        <dbReference type="Proteomes" id="UP000241436"/>
    </source>
</evidence>
<dbReference type="RefSeq" id="WP_107561538.1">
    <property type="nucleotide sequence ID" value="NZ_NVQC01000015.1"/>
</dbReference>
<feature type="chain" id="PRO_5015569865" evidence="1">
    <location>
        <begin position="25"/>
        <end position="180"/>
    </location>
</feature>